<feature type="domain" description="Tf2-1-like SH3-like" evidence="2">
    <location>
        <begin position="1"/>
        <end position="60"/>
    </location>
</feature>
<feature type="compositionally biased region" description="Polar residues" evidence="1">
    <location>
        <begin position="1"/>
        <end position="13"/>
    </location>
</feature>
<evidence type="ECO:0000256" key="1">
    <source>
        <dbReference type="SAM" id="MobiDB-lite"/>
    </source>
</evidence>
<organism evidence="3 4">
    <name type="scientific">Austropuccinia psidii MF-1</name>
    <dbReference type="NCBI Taxonomy" id="1389203"/>
    <lineage>
        <taxon>Eukaryota</taxon>
        <taxon>Fungi</taxon>
        <taxon>Dikarya</taxon>
        <taxon>Basidiomycota</taxon>
        <taxon>Pucciniomycotina</taxon>
        <taxon>Pucciniomycetes</taxon>
        <taxon>Pucciniales</taxon>
        <taxon>Sphaerophragmiaceae</taxon>
        <taxon>Austropuccinia</taxon>
    </lineage>
</organism>
<accession>A0A9Q3IGJ5</accession>
<dbReference type="Pfam" id="PF24626">
    <property type="entry name" value="SH3_Tf2-1"/>
    <property type="match status" value="1"/>
</dbReference>
<dbReference type="AlphaFoldDB" id="A0A9Q3IGJ5"/>
<gene>
    <name evidence="3" type="ORF">O181_082051</name>
</gene>
<keyword evidence="4" id="KW-1185">Reference proteome</keyword>
<protein>
    <recommendedName>
        <fullName evidence="2">Tf2-1-like SH3-like domain-containing protein</fullName>
    </recommendedName>
</protein>
<name>A0A9Q3IGJ5_9BASI</name>
<proteinExistence type="predicted"/>
<dbReference type="Proteomes" id="UP000765509">
    <property type="component" value="Unassembled WGS sequence"/>
</dbReference>
<evidence type="ECO:0000313" key="4">
    <source>
        <dbReference type="Proteomes" id="UP000765509"/>
    </source>
</evidence>
<feature type="region of interest" description="Disordered" evidence="1">
    <location>
        <begin position="1"/>
        <end position="20"/>
    </location>
</feature>
<evidence type="ECO:0000313" key="3">
    <source>
        <dbReference type="EMBL" id="MBW0542336.1"/>
    </source>
</evidence>
<dbReference type="EMBL" id="AVOT02047067">
    <property type="protein sequence ID" value="MBW0542336.1"/>
    <property type="molecule type" value="Genomic_DNA"/>
</dbReference>
<comment type="caution">
    <text evidence="3">The sequence shown here is derived from an EMBL/GenBank/DDBJ whole genome shotgun (WGS) entry which is preliminary data.</text>
</comment>
<dbReference type="InterPro" id="IPR056924">
    <property type="entry name" value="SH3_Tf2-1"/>
</dbReference>
<evidence type="ECO:0000259" key="2">
    <source>
        <dbReference type="Pfam" id="PF24626"/>
    </source>
</evidence>
<sequence>MVWLSSGTSSQPDPQKKLSEGWLGSFPKFTEVGTHSYHLKLPSQWKYVHPVFHIYFLKQVKESFIPNLNQETPPPMIIEEE</sequence>
<reference evidence="3" key="1">
    <citation type="submission" date="2021-03" db="EMBL/GenBank/DDBJ databases">
        <title>Draft genome sequence of rust myrtle Austropuccinia psidii MF-1, a brazilian biotype.</title>
        <authorList>
            <person name="Quecine M.C."/>
            <person name="Pachon D.M.R."/>
            <person name="Bonatelli M.L."/>
            <person name="Correr F.H."/>
            <person name="Franceschini L.M."/>
            <person name="Leite T.F."/>
            <person name="Margarido G.R.A."/>
            <person name="Almeida C.A."/>
            <person name="Ferrarezi J.A."/>
            <person name="Labate C.A."/>
        </authorList>
    </citation>
    <scope>NUCLEOTIDE SEQUENCE</scope>
    <source>
        <strain evidence="3">MF-1</strain>
    </source>
</reference>
<dbReference type="OrthoDB" id="2507021at2759"/>